<evidence type="ECO:0000259" key="6">
    <source>
        <dbReference type="PROSITE" id="PS50405"/>
    </source>
</evidence>
<dbReference type="InterPro" id="IPR005442">
    <property type="entry name" value="GST_omega"/>
</dbReference>
<dbReference type="SFLD" id="SFLDG01152">
    <property type="entry name" value="Main.3:_Omega-_and_Tau-like"/>
    <property type="match status" value="1"/>
</dbReference>
<accession>A0A7W5Z584</accession>
<dbReference type="Gene3D" id="3.40.30.10">
    <property type="entry name" value="Glutaredoxin"/>
    <property type="match status" value="1"/>
</dbReference>
<evidence type="ECO:0000259" key="5">
    <source>
        <dbReference type="PROSITE" id="PS50404"/>
    </source>
</evidence>
<keyword evidence="2 7" id="KW-0808">Transferase</keyword>
<sequence>MSDTNLTLYSLNICPFVQRAVITLLEKGVPFERVYIDLSNKPESFLAISPLGNVPVLGVRQPDGSEVAIFESVVICEYLEETQPGRKLHPADPLARARHRAWIEYASSIISGVVGIERAADEEALITNGKKLAERFARIEKQLGGGPYFDGAEFSLVDAVYAPIFRYFDVFESFRDLGVFDNLPKVSAWRKALAERPSVKDAVTADFREELIKYLEERKSHLVKTGN</sequence>
<organism evidence="7 8">
    <name type="scientific">Pseudochelatococcus contaminans</name>
    <dbReference type="NCBI Taxonomy" id="1538103"/>
    <lineage>
        <taxon>Bacteria</taxon>
        <taxon>Pseudomonadati</taxon>
        <taxon>Pseudomonadota</taxon>
        <taxon>Alphaproteobacteria</taxon>
        <taxon>Hyphomicrobiales</taxon>
        <taxon>Chelatococcaceae</taxon>
        <taxon>Pseudochelatococcus</taxon>
    </lineage>
</organism>
<dbReference type="GO" id="GO:0005737">
    <property type="term" value="C:cytoplasm"/>
    <property type="evidence" value="ECO:0007669"/>
    <property type="project" value="InterPro"/>
</dbReference>
<dbReference type="AlphaFoldDB" id="A0A7W5Z584"/>
<reference evidence="7 8" key="1">
    <citation type="submission" date="2020-08" db="EMBL/GenBank/DDBJ databases">
        <title>Genomic Encyclopedia of Type Strains, Phase IV (KMG-IV): sequencing the most valuable type-strain genomes for metagenomic binning, comparative biology and taxonomic classification.</title>
        <authorList>
            <person name="Goeker M."/>
        </authorList>
    </citation>
    <scope>NUCLEOTIDE SEQUENCE [LARGE SCALE GENOMIC DNA]</scope>
    <source>
        <strain evidence="7 8">DSM 28760</strain>
    </source>
</reference>
<dbReference type="RefSeq" id="WP_183752492.1">
    <property type="nucleotide sequence ID" value="NZ_JACICC010000004.1"/>
</dbReference>
<protein>
    <recommendedName>
        <fullName evidence="1">glutathione transferase</fullName>
        <ecNumber evidence="1">2.5.1.18</ecNumber>
    </recommendedName>
</protein>
<evidence type="ECO:0000313" key="7">
    <source>
        <dbReference type="EMBL" id="MBB3809927.1"/>
    </source>
</evidence>
<dbReference type="GO" id="GO:0004364">
    <property type="term" value="F:glutathione transferase activity"/>
    <property type="evidence" value="ECO:0007669"/>
    <property type="project" value="UniProtKB-EC"/>
</dbReference>
<proteinExistence type="predicted"/>
<dbReference type="InterPro" id="IPR036249">
    <property type="entry name" value="Thioredoxin-like_sf"/>
</dbReference>
<dbReference type="InterPro" id="IPR004045">
    <property type="entry name" value="Glutathione_S-Trfase_N"/>
</dbReference>
<keyword evidence="8" id="KW-1185">Reference proteome</keyword>
<dbReference type="PANTHER" id="PTHR43968:SF6">
    <property type="entry name" value="GLUTATHIONE S-TRANSFERASE OMEGA"/>
    <property type="match status" value="1"/>
</dbReference>
<feature type="domain" description="GST N-terminal" evidence="5">
    <location>
        <begin position="4"/>
        <end position="87"/>
    </location>
</feature>
<dbReference type="Proteomes" id="UP000537592">
    <property type="component" value="Unassembled WGS sequence"/>
</dbReference>
<dbReference type="InterPro" id="IPR045073">
    <property type="entry name" value="Omega/Tau-like"/>
</dbReference>
<comment type="catalytic activity">
    <reaction evidence="4">
        <text>RX + glutathione = an S-substituted glutathione + a halide anion + H(+)</text>
        <dbReference type="Rhea" id="RHEA:16437"/>
        <dbReference type="ChEBI" id="CHEBI:15378"/>
        <dbReference type="ChEBI" id="CHEBI:16042"/>
        <dbReference type="ChEBI" id="CHEBI:17792"/>
        <dbReference type="ChEBI" id="CHEBI:57925"/>
        <dbReference type="ChEBI" id="CHEBI:90779"/>
        <dbReference type="EC" id="2.5.1.18"/>
    </reaction>
</comment>
<keyword evidence="3" id="KW-0560">Oxidoreductase</keyword>
<dbReference type="GO" id="GO:0045174">
    <property type="term" value="F:glutathione dehydrogenase (ascorbate) activity"/>
    <property type="evidence" value="ECO:0007669"/>
    <property type="project" value="UniProtKB-ARBA"/>
</dbReference>
<evidence type="ECO:0000256" key="1">
    <source>
        <dbReference type="ARBA" id="ARBA00012452"/>
    </source>
</evidence>
<dbReference type="SFLD" id="SFLDS00019">
    <property type="entry name" value="Glutathione_Transferase_(cytos"/>
    <property type="match status" value="1"/>
</dbReference>
<dbReference type="InterPro" id="IPR010987">
    <property type="entry name" value="Glutathione-S-Trfase_C-like"/>
</dbReference>
<feature type="domain" description="GST C-terminal" evidence="6">
    <location>
        <begin position="92"/>
        <end position="222"/>
    </location>
</feature>
<dbReference type="EMBL" id="JACICC010000004">
    <property type="protein sequence ID" value="MBB3809927.1"/>
    <property type="molecule type" value="Genomic_DNA"/>
</dbReference>
<name>A0A7W5Z584_9HYPH</name>
<dbReference type="EC" id="2.5.1.18" evidence="1"/>
<dbReference type="SUPFAM" id="SSF47616">
    <property type="entry name" value="GST C-terminal domain-like"/>
    <property type="match status" value="1"/>
</dbReference>
<dbReference type="Pfam" id="PF13417">
    <property type="entry name" value="GST_N_3"/>
    <property type="match status" value="1"/>
</dbReference>
<dbReference type="PROSITE" id="PS50405">
    <property type="entry name" value="GST_CTER"/>
    <property type="match status" value="1"/>
</dbReference>
<evidence type="ECO:0000256" key="4">
    <source>
        <dbReference type="ARBA" id="ARBA00047960"/>
    </source>
</evidence>
<dbReference type="PANTHER" id="PTHR43968">
    <property type="match status" value="1"/>
</dbReference>
<evidence type="ECO:0000313" key="8">
    <source>
        <dbReference type="Proteomes" id="UP000537592"/>
    </source>
</evidence>
<dbReference type="PRINTS" id="PR01625">
    <property type="entry name" value="GSTRNSFRASEO"/>
</dbReference>
<dbReference type="Gene3D" id="1.20.1050.10">
    <property type="match status" value="1"/>
</dbReference>
<dbReference type="InterPro" id="IPR050983">
    <property type="entry name" value="GST_Omega/HSP26"/>
</dbReference>
<evidence type="ECO:0000256" key="2">
    <source>
        <dbReference type="ARBA" id="ARBA00022679"/>
    </source>
</evidence>
<dbReference type="SFLD" id="SFLDG00358">
    <property type="entry name" value="Main_(cytGST)"/>
    <property type="match status" value="1"/>
</dbReference>
<dbReference type="InterPro" id="IPR036282">
    <property type="entry name" value="Glutathione-S-Trfase_C_sf"/>
</dbReference>
<dbReference type="SUPFAM" id="SSF52833">
    <property type="entry name" value="Thioredoxin-like"/>
    <property type="match status" value="1"/>
</dbReference>
<gene>
    <name evidence="7" type="ORF">FHS81_002015</name>
</gene>
<dbReference type="Pfam" id="PF13410">
    <property type="entry name" value="GST_C_2"/>
    <property type="match status" value="1"/>
</dbReference>
<evidence type="ECO:0000256" key="3">
    <source>
        <dbReference type="ARBA" id="ARBA00023002"/>
    </source>
</evidence>
<dbReference type="InterPro" id="IPR040079">
    <property type="entry name" value="Glutathione_S-Trfase"/>
</dbReference>
<dbReference type="PROSITE" id="PS50404">
    <property type="entry name" value="GST_NTER"/>
    <property type="match status" value="1"/>
</dbReference>
<comment type="caution">
    <text evidence="7">The sequence shown here is derived from an EMBL/GenBank/DDBJ whole genome shotgun (WGS) entry which is preliminary data.</text>
</comment>